<feature type="region of interest" description="Disordered" evidence="1">
    <location>
        <begin position="18"/>
        <end position="38"/>
    </location>
</feature>
<proteinExistence type="predicted"/>
<sequence length="392" mass="44488">MKDLHIIHLREIPPPRMLLERPDPLSPADNSLESNRESKNYKFGYESEIQRLEQEAQQSAKVINRLNNKVKCLQQEIEKLKHPSAASSEYPTTSLAASDKTTGLNRSSYELTTSGLYRNDNTASRVDRYKYNLSSYDVLEPMADKYASYETTVAAHEWTNDTVINTNSPKETNHYLLKFGANIYKDPNPQIIRRTLKQRVLVRYLQLPNVPPPGPLIIKEVRPPQPPPPPPLIIHEHASTLLPPPPLILRERPPTPPTLPEHIPSETTTRYLPAVPTPPRSVIVERYPSLAEMPRDIIIERWIPYGPQPQPQTARRTIVECAPPAIEYPPPQNMTIIYGMYALRRKKLCRNPENPADYIARYGGSLLDSATLVQTARNVGVYEDISPPVHSS</sequence>
<dbReference type="EMBL" id="CAJOAX010004225">
    <property type="protein sequence ID" value="CAF3895849.1"/>
    <property type="molecule type" value="Genomic_DNA"/>
</dbReference>
<accession>A0A819HC69</accession>
<name>A0A819HC69_9BILA</name>
<organism evidence="2 3">
    <name type="scientific">Rotaria sordida</name>
    <dbReference type="NCBI Taxonomy" id="392033"/>
    <lineage>
        <taxon>Eukaryota</taxon>
        <taxon>Metazoa</taxon>
        <taxon>Spiralia</taxon>
        <taxon>Gnathifera</taxon>
        <taxon>Rotifera</taxon>
        <taxon>Eurotatoria</taxon>
        <taxon>Bdelloidea</taxon>
        <taxon>Philodinida</taxon>
        <taxon>Philodinidae</taxon>
        <taxon>Rotaria</taxon>
    </lineage>
</organism>
<feature type="region of interest" description="Disordered" evidence="1">
    <location>
        <begin position="81"/>
        <end position="101"/>
    </location>
</feature>
<dbReference type="AlphaFoldDB" id="A0A819HC69"/>
<protein>
    <submittedName>
        <fullName evidence="2">Uncharacterized protein</fullName>
    </submittedName>
</protein>
<reference evidence="2" key="1">
    <citation type="submission" date="2021-02" db="EMBL/GenBank/DDBJ databases">
        <authorList>
            <person name="Nowell W R."/>
        </authorList>
    </citation>
    <scope>NUCLEOTIDE SEQUENCE</scope>
</reference>
<comment type="caution">
    <text evidence="2">The sequence shown here is derived from an EMBL/GenBank/DDBJ whole genome shotgun (WGS) entry which is preliminary data.</text>
</comment>
<feature type="compositionally biased region" description="Polar residues" evidence="1">
    <location>
        <begin position="85"/>
        <end position="101"/>
    </location>
</feature>
<evidence type="ECO:0000313" key="3">
    <source>
        <dbReference type="Proteomes" id="UP000663823"/>
    </source>
</evidence>
<evidence type="ECO:0000256" key="1">
    <source>
        <dbReference type="SAM" id="MobiDB-lite"/>
    </source>
</evidence>
<gene>
    <name evidence="2" type="ORF">OTI717_LOCUS23519</name>
</gene>
<evidence type="ECO:0000313" key="2">
    <source>
        <dbReference type="EMBL" id="CAF3895849.1"/>
    </source>
</evidence>
<dbReference type="Proteomes" id="UP000663823">
    <property type="component" value="Unassembled WGS sequence"/>
</dbReference>